<dbReference type="SUPFAM" id="SSF56214">
    <property type="entry name" value="4'-phosphopantetheinyl transferase"/>
    <property type="match status" value="1"/>
</dbReference>
<evidence type="ECO:0000313" key="5">
    <source>
        <dbReference type="Proteomes" id="UP001499895"/>
    </source>
</evidence>
<dbReference type="Proteomes" id="UP001499895">
    <property type="component" value="Unassembled WGS sequence"/>
</dbReference>
<keyword evidence="1" id="KW-0808">Transferase</keyword>
<proteinExistence type="predicted"/>
<dbReference type="Gene3D" id="3.90.470.20">
    <property type="entry name" value="4'-phosphopantetheinyl transferase domain"/>
    <property type="match status" value="1"/>
</dbReference>
<protein>
    <submittedName>
        <fullName evidence="4">Uncharacterized protein</fullName>
    </submittedName>
</protein>
<feature type="domain" description="4'-phosphopantetheinyl transferase N-terminal" evidence="3">
    <location>
        <begin position="3"/>
        <end position="59"/>
    </location>
</feature>
<gene>
    <name evidence="4" type="ORF">GCM10009544_09910</name>
</gene>
<accession>A0ABN0ZIW8</accession>
<dbReference type="EMBL" id="BAAAHB010000005">
    <property type="protein sequence ID" value="GAA0449100.1"/>
    <property type="molecule type" value="Genomic_DNA"/>
</dbReference>
<sequence length="175" mass="18040">MLPGRRRDFLAGRGAARRALAAAGLPAGEILREGRRPVLPAGSVGSISHSAGLAVALAAPAHRFRALGCDLELRGLPTAAAHVVLTPDEQTWAIGAPTPAEAEHRLLAAFSAKEAAFKAFGTLLPGSVTNLLGIAAHPVPGGFRARPRALPDRVLEVRVHPVGPGVFSWTAAPAE</sequence>
<reference evidence="4 5" key="1">
    <citation type="journal article" date="2019" name="Int. J. Syst. Evol. Microbiol.">
        <title>The Global Catalogue of Microorganisms (GCM) 10K type strain sequencing project: providing services to taxonomists for standard genome sequencing and annotation.</title>
        <authorList>
            <consortium name="The Broad Institute Genomics Platform"/>
            <consortium name="The Broad Institute Genome Sequencing Center for Infectious Disease"/>
            <person name="Wu L."/>
            <person name="Ma J."/>
        </authorList>
    </citation>
    <scope>NUCLEOTIDE SEQUENCE [LARGE SCALE GENOMIC DNA]</scope>
    <source>
        <strain evidence="4 5">JCM 10649</strain>
    </source>
</reference>
<dbReference type="Pfam" id="PF17837">
    <property type="entry name" value="4PPT_N"/>
    <property type="match status" value="1"/>
</dbReference>
<feature type="domain" description="4'-phosphopantetheinyl transferase" evidence="2">
    <location>
        <begin position="67"/>
        <end position="124"/>
    </location>
</feature>
<keyword evidence="5" id="KW-1185">Reference proteome</keyword>
<evidence type="ECO:0000259" key="3">
    <source>
        <dbReference type="Pfam" id="PF17837"/>
    </source>
</evidence>
<organism evidence="4 5">
    <name type="scientific">Streptomyces stramineus</name>
    <dbReference type="NCBI Taxonomy" id="173861"/>
    <lineage>
        <taxon>Bacteria</taxon>
        <taxon>Bacillati</taxon>
        <taxon>Actinomycetota</taxon>
        <taxon>Actinomycetes</taxon>
        <taxon>Kitasatosporales</taxon>
        <taxon>Streptomycetaceae</taxon>
        <taxon>Streptomyces</taxon>
    </lineage>
</organism>
<dbReference type="PANTHER" id="PTHR38096">
    <property type="entry name" value="ENTEROBACTIN SYNTHASE COMPONENT D"/>
    <property type="match status" value="1"/>
</dbReference>
<name>A0ABN0ZIW8_9ACTN</name>
<dbReference type="PRINTS" id="PR01399">
    <property type="entry name" value="ENTSNTHTASED"/>
</dbReference>
<dbReference type="InterPro" id="IPR008278">
    <property type="entry name" value="4-PPantetheinyl_Trfase_dom"/>
</dbReference>
<dbReference type="InterPro" id="IPR037143">
    <property type="entry name" value="4-PPantetheinyl_Trfase_dom_sf"/>
</dbReference>
<evidence type="ECO:0000256" key="1">
    <source>
        <dbReference type="ARBA" id="ARBA00022679"/>
    </source>
</evidence>
<dbReference type="InterPro" id="IPR003542">
    <property type="entry name" value="Enbac_synth_compD-like"/>
</dbReference>
<dbReference type="PANTHER" id="PTHR38096:SF1">
    <property type="entry name" value="ENTEROBACTIN SYNTHASE COMPONENT D"/>
    <property type="match status" value="1"/>
</dbReference>
<evidence type="ECO:0000313" key="4">
    <source>
        <dbReference type="EMBL" id="GAA0449100.1"/>
    </source>
</evidence>
<dbReference type="Pfam" id="PF01648">
    <property type="entry name" value="ACPS"/>
    <property type="match status" value="1"/>
</dbReference>
<dbReference type="InterPro" id="IPR041354">
    <property type="entry name" value="4PPT_N"/>
</dbReference>
<evidence type="ECO:0000259" key="2">
    <source>
        <dbReference type="Pfam" id="PF01648"/>
    </source>
</evidence>
<comment type="caution">
    <text evidence="4">The sequence shown here is derived from an EMBL/GenBank/DDBJ whole genome shotgun (WGS) entry which is preliminary data.</text>
</comment>